<sequence>MPTVPGPEELEEESTVALRFLTDPKYNLSEATKIFIEFADRKIDSFTDKRPVDPELYLTIKKQTKPNKLFCWIRPKHTIPNTSVNAKAFLSYVSDYGTVESALKPHTSKNGYIASFTTSLNHVIYFHHSDFDVNDWLLYETDTPNAFAGRAIIFCRFWTRDGRLVATVIQECLIRAKTISKI</sequence>
<proteinExistence type="predicted"/>
<protein>
    <submittedName>
        <fullName evidence="2">Acyl_CoA_thio domain-containing protein</fullName>
    </submittedName>
</protein>
<evidence type="ECO:0000313" key="2">
    <source>
        <dbReference type="WBParaSite" id="RSKR_0000704000.1"/>
    </source>
</evidence>
<name>A0AC35U321_9BILA</name>
<dbReference type="WBParaSite" id="RSKR_0000704000.1">
    <property type="protein sequence ID" value="RSKR_0000704000.1"/>
    <property type="gene ID" value="RSKR_0000704000"/>
</dbReference>
<reference evidence="2" key="1">
    <citation type="submission" date="2016-11" db="UniProtKB">
        <authorList>
            <consortium name="WormBaseParasite"/>
        </authorList>
    </citation>
    <scope>IDENTIFICATION</scope>
    <source>
        <strain evidence="2">KR3021</strain>
    </source>
</reference>
<accession>A0AC35U321</accession>
<organism evidence="1 2">
    <name type="scientific">Rhabditophanes sp. KR3021</name>
    <dbReference type="NCBI Taxonomy" id="114890"/>
    <lineage>
        <taxon>Eukaryota</taxon>
        <taxon>Metazoa</taxon>
        <taxon>Ecdysozoa</taxon>
        <taxon>Nematoda</taxon>
        <taxon>Chromadorea</taxon>
        <taxon>Rhabditida</taxon>
        <taxon>Tylenchina</taxon>
        <taxon>Panagrolaimomorpha</taxon>
        <taxon>Strongyloidoidea</taxon>
        <taxon>Alloionematidae</taxon>
        <taxon>Rhabditophanes</taxon>
    </lineage>
</organism>
<evidence type="ECO:0000313" key="1">
    <source>
        <dbReference type="Proteomes" id="UP000095286"/>
    </source>
</evidence>
<dbReference type="Proteomes" id="UP000095286">
    <property type="component" value="Unplaced"/>
</dbReference>